<keyword evidence="1" id="KW-0233">DNA recombination</keyword>
<evidence type="ECO:0000256" key="1">
    <source>
        <dbReference type="ARBA" id="ARBA00023172"/>
    </source>
</evidence>
<keyword evidence="4" id="KW-1185">Reference proteome</keyword>
<reference evidence="3 4" key="1">
    <citation type="submission" date="2019-03" db="EMBL/GenBank/DDBJ databases">
        <title>Genomics of glacier-inhabiting Cryobacterium strains.</title>
        <authorList>
            <person name="Liu Q."/>
            <person name="Xin Y.-H."/>
        </authorList>
    </citation>
    <scope>NUCLEOTIDE SEQUENCE [LARGE SCALE GENOMIC DNA]</scope>
    <source>
        <strain evidence="4">TMT1-22</strain>
    </source>
</reference>
<dbReference type="InterPro" id="IPR013762">
    <property type="entry name" value="Integrase-like_cat_sf"/>
</dbReference>
<dbReference type="InterPro" id="IPR050090">
    <property type="entry name" value="Tyrosine_recombinase_XerCD"/>
</dbReference>
<dbReference type="PANTHER" id="PTHR30349:SF64">
    <property type="entry name" value="PROPHAGE INTEGRASE INTD-RELATED"/>
    <property type="match status" value="1"/>
</dbReference>
<dbReference type="PANTHER" id="PTHR30349">
    <property type="entry name" value="PHAGE INTEGRASE-RELATED"/>
    <property type="match status" value="1"/>
</dbReference>
<dbReference type="GO" id="GO:0015074">
    <property type="term" value="P:DNA integration"/>
    <property type="evidence" value="ECO:0007669"/>
    <property type="project" value="InterPro"/>
</dbReference>
<organism evidence="3 4">
    <name type="scientific">Cryobacterium shii</name>
    <dbReference type="NCBI Taxonomy" id="1259235"/>
    <lineage>
        <taxon>Bacteria</taxon>
        <taxon>Bacillati</taxon>
        <taxon>Actinomycetota</taxon>
        <taxon>Actinomycetes</taxon>
        <taxon>Micrococcales</taxon>
        <taxon>Microbacteriaceae</taxon>
        <taxon>Cryobacterium</taxon>
    </lineage>
</organism>
<accession>A0AAQ2C5D5</accession>
<dbReference type="GO" id="GO:0006310">
    <property type="term" value="P:DNA recombination"/>
    <property type="evidence" value="ECO:0007669"/>
    <property type="project" value="UniProtKB-KW"/>
</dbReference>
<dbReference type="AlphaFoldDB" id="A0AAQ2C5D5"/>
<sequence>MRVRLTVEGLGQTFDGLGDCGLVAGYLDGEGAAAVAAVDRIERPLVGRVTSGCKGWATSQDGHAQSKRGHKQHCCFLIHQNPSLGGRCENKHGEKNTSIIRPILCANDFFVKSCWAFVSRPACLQALRAQQSARLPKAIKTKNTTTTILSYLTKSEVDALLAVPDQNTVTGRRDHVMILVFSTGLRVRELIGLTQQDLQLSTPVHLLCHGKGRKDRITPLNKETTRALRTLRAARPDALPRDPIFTAQGSFRALGRDAIAARLRLYCAAATATSPSLKNKTITPHTLRHTTAMRMLEAGIDITTIALWLGHESTQATQAYLHADLGMKERALA</sequence>
<dbReference type="Pfam" id="PF00589">
    <property type="entry name" value="Phage_integrase"/>
    <property type="match status" value="1"/>
</dbReference>
<gene>
    <name evidence="3" type="ORF">E3O49_11645</name>
</gene>
<dbReference type="Gene3D" id="1.10.443.10">
    <property type="entry name" value="Intergrase catalytic core"/>
    <property type="match status" value="1"/>
</dbReference>
<dbReference type="Proteomes" id="UP000297403">
    <property type="component" value="Unassembled WGS sequence"/>
</dbReference>
<feature type="domain" description="Tyr recombinase" evidence="2">
    <location>
        <begin position="147"/>
        <end position="333"/>
    </location>
</feature>
<evidence type="ECO:0000259" key="2">
    <source>
        <dbReference type="PROSITE" id="PS51898"/>
    </source>
</evidence>
<protein>
    <recommendedName>
        <fullName evidence="2">Tyr recombinase domain-containing protein</fullName>
    </recommendedName>
</protein>
<proteinExistence type="predicted"/>
<dbReference type="SUPFAM" id="SSF56349">
    <property type="entry name" value="DNA breaking-rejoining enzymes"/>
    <property type="match status" value="1"/>
</dbReference>
<comment type="caution">
    <text evidence="3">The sequence shown here is derived from an EMBL/GenBank/DDBJ whole genome shotgun (WGS) entry which is preliminary data.</text>
</comment>
<dbReference type="GO" id="GO:0003677">
    <property type="term" value="F:DNA binding"/>
    <property type="evidence" value="ECO:0007669"/>
    <property type="project" value="InterPro"/>
</dbReference>
<dbReference type="EMBL" id="SOFY01000062">
    <property type="protein sequence ID" value="TFC44714.1"/>
    <property type="molecule type" value="Genomic_DNA"/>
</dbReference>
<evidence type="ECO:0000313" key="3">
    <source>
        <dbReference type="EMBL" id="TFC44714.1"/>
    </source>
</evidence>
<dbReference type="InterPro" id="IPR002104">
    <property type="entry name" value="Integrase_catalytic"/>
</dbReference>
<dbReference type="InterPro" id="IPR011010">
    <property type="entry name" value="DNA_brk_join_enz"/>
</dbReference>
<evidence type="ECO:0000313" key="4">
    <source>
        <dbReference type="Proteomes" id="UP000297403"/>
    </source>
</evidence>
<dbReference type="PROSITE" id="PS51898">
    <property type="entry name" value="TYR_RECOMBINASE"/>
    <property type="match status" value="1"/>
</dbReference>
<name>A0AAQ2C5D5_9MICO</name>